<name>A0A0A2C6Q2_PROMR</name>
<protein>
    <submittedName>
        <fullName evidence="1">Uncharacterized protein</fullName>
    </submittedName>
</protein>
<gene>
    <name evidence="1" type="ORF">EV03_0690</name>
</gene>
<dbReference type="Proteomes" id="UP000030392">
    <property type="component" value="Unassembled WGS sequence"/>
</dbReference>
<reference evidence="2" key="1">
    <citation type="journal article" date="2014" name="Sci. Data">
        <title>Genomes of diverse isolates of the marine cyanobacterium Prochlorococcus.</title>
        <authorList>
            <person name="Biller S."/>
            <person name="Berube P."/>
            <person name="Thompson J."/>
            <person name="Kelly L."/>
            <person name="Roggensack S."/>
            <person name="Awad L."/>
            <person name="Roache-Johnson K."/>
            <person name="Ding H."/>
            <person name="Giovannoni S.J."/>
            <person name="Moore L.R."/>
            <person name="Chisholm S.W."/>
        </authorList>
    </citation>
    <scope>NUCLEOTIDE SEQUENCE [LARGE SCALE GENOMIC DNA]</scope>
    <source>
        <strain evidence="2">PAC1</strain>
    </source>
</reference>
<sequence length="119" mass="14190">MIDTNDLEVKFKLCTSFIVKEVIALDPLARRQWLFTYKGIIQYADSHGSELTKEQMVGANIYRDLIKQVEELIKEEDFEGQNYNAYKSRDPDYETIYKKRLKQIREDFPIPDQFKERTS</sequence>
<dbReference type="AlphaFoldDB" id="A0A0A2C6Q2"/>
<dbReference type="RefSeq" id="WP_036905138.1">
    <property type="nucleotide sequence ID" value="NZ_CP138967.1"/>
</dbReference>
<evidence type="ECO:0000313" key="2">
    <source>
        <dbReference type="Proteomes" id="UP000030392"/>
    </source>
</evidence>
<evidence type="ECO:0000313" key="1">
    <source>
        <dbReference type="EMBL" id="KGG21217.1"/>
    </source>
</evidence>
<comment type="caution">
    <text evidence="1">The sequence shown here is derived from an EMBL/GenBank/DDBJ whole genome shotgun (WGS) entry which is preliminary data.</text>
</comment>
<proteinExistence type="predicted"/>
<accession>A0A0A2C6Q2</accession>
<dbReference type="EMBL" id="JNAX01000009">
    <property type="protein sequence ID" value="KGG21217.1"/>
    <property type="molecule type" value="Genomic_DNA"/>
</dbReference>
<organism evidence="1 2">
    <name type="scientific">Prochlorococcus marinus str. PAC1</name>
    <dbReference type="NCBI Taxonomy" id="59924"/>
    <lineage>
        <taxon>Bacteria</taxon>
        <taxon>Bacillati</taxon>
        <taxon>Cyanobacteriota</taxon>
        <taxon>Cyanophyceae</taxon>
        <taxon>Synechococcales</taxon>
        <taxon>Prochlorococcaceae</taxon>
        <taxon>Prochlorococcus</taxon>
    </lineage>
</organism>